<dbReference type="InParanoid" id="A0A067R804"/>
<reference evidence="1 2" key="1">
    <citation type="journal article" date="2014" name="Nat. Commun.">
        <title>Molecular traces of alternative social organization in a termite genome.</title>
        <authorList>
            <person name="Terrapon N."/>
            <person name="Li C."/>
            <person name="Robertson H.M."/>
            <person name="Ji L."/>
            <person name="Meng X."/>
            <person name="Booth W."/>
            <person name="Chen Z."/>
            <person name="Childers C.P."/>
            <person name="Glastad K.M."/>
            <person name="Gokhale K."/>
            <person name="Gowin J."/>
            <person name="Gronenberg W."/>
            <person name="Hermansen R.A."/>
            <person name="Hu H."/>
            <person name="Hunt B.G."/>
            <person name="Huylmans A.K."/>
            <person name="Khalil S.M."/>
            <person name="Mitchell R.D."/>
            <person name="Munoz-Torres M.C."/>
            <person name="Mustard J.A."/>
            <person name="Pan H."/>
            <person name="Reese J.T."/>
            <person name="Scharf M.E."/>
            <person name="Sun F."/>
            <person name="Vogel H."/>
            <person name="Xiao J."/>
            <person name="Yang W."/>
            <person name="Yang Z."/>
            <person name="Yang Z."/>
            <person name="Zhou J."/>
            <person name="Zhu J."/>
            <person name="Brent C.S."/>
            <person name="Elsik C.G."/>
            <person name="Goodisman M.A."/>
            <person name="Liberles D.A."/>
            <person name="Roe R.M."/>
            <person name="Vargo E.L."/>
            <person name="Vilcinskas A."/>
            <person name="Wang J."/>
            <person name="Bornberg-Bauer E."/>
            <person name="Korb J."/>
            <person name="Zhang G."/>
            <person name="Liebig J."/>
        </authorList>
    </citation>
    <scope>NUCLEOTIDE SEQUENCE [LARGE SCALE GENOMIC DNA]</scope>
    <source>
        <tissue evidence="1">Whole organism</tissue>
    </source>
</reference>
<dbReference type="Proteomes" id="UP000027135">
    <property type="component" value="Unassembled WGS sequence"/>
</dbReference>
<organism evidence="1 2">
    <name type="scientific">Zootermopsis nevadensis</name>
    <name type="common">Dampwood termite</name>
    <dbReference type="NCBI Taxonomy" id="136037"/>
    <lineage>
        <taxon>Eukaryota</taxon>
        <taxon>Metazoa</taxon>
        <taxon>Ecdysozoa</taxon>
        <taxon>Arthropoda</taxon>
        <taxon>Hexapoda</taxon>
        <taxon>Insecta</taxon>
        <taxon>Pterygota</taxon>
        <taxon>Neoptera</taxon>
        <taxon>Polyneoptera</taxon>
        <taxon>Dictyoptera</taxon>
        <taxon>Blattodea</taxon>
        <taxon>Blattoidea</taxon>
        <taxon>Termitoidae</taxon>
        <taxon>Termopsidae</taxon>
        <taxon>Zootermopsis</taxon>
    </lineage>
</organism>
<keyword evidence="2" id="KW-1185">Reference proteome</keyword>
<name>A0A067R804_ZOONE</name>
<dbReference type="AlphaFoldDB" id="A0A067R804"/>
<gene>
    <name evidence="1" type="ORF">L798_06557</name>
</gene>
<evidence type="ECO:0000313" key="2">
    <source>
        <dbReference type="Proteomes" id="UP000027135"/>
    </source>
</evidence>
<accession>A0A067R804</accession>
<proteinExistence type="predicted"/>
<dbReference type="EMBL" id="KK852680">
    <property type="protein sequence ID" value="KDR18577.1"/>
    <property type="molecule type" value="Genomic_DNA"/>
</dbReference>
<sequence>MLDRLANALKPDAENTWDILLGQPDNSTTAEHRSDTGHSINFKRIFNLDKATRYVGHVIKEAIEIRLHPKNFNGDGCFTLSVLVPSGQHTQTIQRHQSGRKAKLSQHLPTPTRPNWLIHSFEHRHWLSIYVALSGWTLTSNLDTDSADPLNIDF</sequence>
<evidence type="ECO:0000313" key="1">
    <source>
        <dbReference type="EMBL" id="KDR18577.1"/>
    </source>
</evidence>
<protein>
    <submittedName>
        <fullName evidence="1">Uncharacterized protein</fullName>
    </submittedName>
</protein>